<evidence type="ECO:0000256" key="1">
    <source>
        <dbReference type="SAM" id="MobiDB-lite"/>
    </source>
</evidence>
<evidence type="ECO:0000313" key="3">
    <source>
        <dbReference type="Proteomes" id="UP001221142"/>
    </source>
</evidence>
<dbReference type="Proteomes" id="UP001221142">
    <property type="component" value="Unassembled WGS sequence"/>
</dbReference>
<proteinExistence type="predicted"/>
<name>A0AAD7CAJ6_9AGAR</name>
<dbReference type="AlphaFoldDB" id="A0AAD7CAJ6"/>
<protein>
    <submittedName>
        <fullName evidence="2">Uncharacterized protein</fullName>
    </submittedName>
</protein>
<keyword evidence="3" id="KW-1185">Reference proteome</keyword>
<organism evidence="2 3">
    <name type="scientific">Roridomyces roridus</name>
    <dbReference type="NCBI Taxonomy" id="1738132"/>
    <lineage>
        <taxon>Eukaryota</taxon>
        <taxon>Fungi</taxon>
        <taxon>Dikarya</taxon>
        <taxon>Basidiomycota</taxon>
        <taxon>Agaricomycotina</taxon>
        <taxon>Agaricomycetes</taxon>
        <taxon>Agaricomycetidae</taxon>
        <taxon>Agaricales</taxon>
        <taxon>Marasmiineae</taxon>
        <taxon>Mycenaceae</taxon>
        <taxon>Roridomyces</taxon>
    </lineage>
</organism>
<gene>
    <name evidence="2" type="ORF">FB45DRAFT_861377</name>
</gene>
<feature type="compositionally biased region" description="Low complexity" evidence="1">
    <location>
        <begin position="245"/>
        <end position="271"/>
    </location>
</feature>
<feature type="compositionally biased region" description="Basic residues" evidence="1">
    <location>
        <begin position="284"/>
        <end position="294"/>
    </location>
</feature>
<sequence length="388" mass="43975">MSTSDLILLRFEGSDCTYNIEKLPIPGYDDFTLLPLGTRLFIPKKSGLFTNRPIDRRSREVDLKEAVSWGLNGEEHVIYARASRHYCIRFIFNAERVLLNAKSQSRPAYKRLVRDAKFHSMHLQNSKIKGIIVPVHYGMWITNTGSWAGKVIMNITQYCGMHWKELQYSMIGTQANRELVGRTLEMLHDCGFNHGEMTGKRDLRPCRVNSLGNGIGGLSLSPWCQHHAIERACAVSLPTPPPLRNLTRPPDASLGATRHATPPVARARAAPCFLRLEPSQPSNRRSRRQARATRRGWWEDTDTDMSDASPQAHPATTPPLFVAAVTSKPLAWHDQYISKHPDVPNQYVMMEQRAQFFEHRTLYPALALVYDSEGRVDIQMASDSDDTQ</sequence>
<accession>A0AAD7CAJ6</accession>
<evidence type="ECO:0000313" key="2">
    <source>
        <dbReference type="EMBL" id="KAJ7643784.1"/>
    </source>
</evidence>
<comment type="caution">
    <text evidence="2">The sequence shown here is derived from an EMBL/GenBank/DDBJ whole genome shotgun (WGS) entry which is preliminary data.</text>
</comment>
<feature type="region of interest" description="Disordered" evidence="1">
    <location>
        <begin position="245"/>
        <end position="316"/>
    </location>
</feature>
<dbReference type="EMBL" id="JARKIF010000003">
    <property type="protein sequence ID" value="KAJ7643784.1"/>
    <property type="molecule type" value="Genomic_DNA"/>
</dbReference>
<reference evidence="2" key="1">
    <citation type="submission" date="2023-03" db="EMBL/GenBank/DDBJ databases">
        <title>Massive genome expansion in bonnet fungi (Mycena s.s.) driven by repeated elements and novel gene families across ecological guilds.</title>
        <authorList>
            <consortium name="Lawrence Berkeley National Laboratory"/>
            <person name="Harder C.B."/>
            <person name="Miyauchi S."/>
            <person name="Viragh M."/>
            <person name="Kuo A."/>
            <person name="Thoen E."/>
            <person name="Andreopoulos B."/>
            <person name="Lu D."/>
            <person name="Skrede I."/>
            <person name="Drula E."/>
            <person name="Henrissat B."/>
            <person name="Morin E."/>
            <person name="Kohler A."/>
            <person name="Barry K."/>
            <person name="LaButti K."/>
            <person name="Morin E."/>
            <person name="Salamov A."/>
            <person name="Lipzen A."/>
            <person name="Mereny Z."/>
            <person name="Hegedus B."/>
            <person name="Baldrian P."/>
            <person name="Stursova M."/>
            <person name="Weitz H."/>
            <person name="Taylor A."/>
            <person name="Grigoriev I.V."/>
            <person name="Nagy L.G."/>
            <person name="Martin F."/>
            <person name="Kauserud H."/>
        </authorList>
    </citation>
    <scope>NUCLEOTIDE SEQUENCE</scope>
    <source>
        <strain evidence="2">9284</strain>
    </source>
</reference>